<gene>
    <name evidence="3" type="ORF">BMERY_0367</name>
</gene>
<dbReference type="Gene3D" id="3.30.420.40">
    <property type="match status" value="2"/>
</dbReference>
<name>A0A087BCY8_9BIFI</name>
<sequence>MATHPIPQWFEGSEYTHQVAACITKYGPISRIAISQALGLSQGAVSRITSDLIHAGVIIEADPNDATPKRLGTKRLGTPAGKTATERRGRPQTGLKLNARAKTFIGIKINSTLATAVVTDAENHIVTGCHEQPIEDTSPESVVSVLTELIRDCSLEAVTNGLPNPCAVGISIGGHVEHDTTVTFAPFLMWENDVDLSHMVEIATGLPTGIYNDIDSLLVDACWFGPGVGLDSFAALTIGAGVGYSLATHGRLVECADKSYGLVGHIPLDPNGPVCASGHRGCSQCLTNDSIADEYSQMIGRAVSFDDFERDAYDGVPQATKLVDRTCFRLGTLIAVISNIAMPAKIMIAGESAFIAQRGISALRDGIKMYRHNQASPVRFEILDHDWSLWAKAAAARAIVNHIG</sequence>
<accession>A0A087BCY8</accession>
<reference evidence="3 4" key="1">
    <citation type="submission" date="2014-03" db="EMBL/GenBank/DDBJ databases">
        <title>Genomics of Bifidobacteria.</title>
        <authorList>
            <person name="Ventura M."/>
            <person name="Milani C."/>
            <person name="Lugli G.A."/>
        </authorList>
    </citation>
    <scope>NUCLEOTIDE SEQUENCE [LARGE SCALE GENOMIC DNA]</scope>
    <source>
        <strain evidence="3 4">LMG 11341</strain>
    </source>
</reference>
<dbReference type="OrthoDB" id="3464494at2"/>
<dbReference type="InterPro" id="IPR043129">
    <property type="entry name" value="ATPase_NBD"/>
</dbReference>
<keyword evidence="4" id="KW-1185">Reference proteome</keyword>
<dbReference type="Proteomes" id="UP000029060">
    <property type="component" value="Unassembled WGS sequence"/>
</dbReference>
<dbReference type="RefSeq" id="WP_033522380.1">
    <property type="nucleotide sequence ID" value="NZ_CADAXU010000014.1"/>
</dbReference>
<dbReference type="eggNOG" id="COG1846">
    <property type="taxonomic scope" value="Bacteria"/>
</dbReference>
<dbReference type="InterPro" id="IPR036388">
    <property type="entry name" value="WH-like_DNA-bd_sf"/>
</dbReference>
<comment type="similarity">
    <text evidence="1">Belongs to the ROK (NagC/XylR) family.</text>
</comment>
<dbReference type="Gene3D" id="1.10.10.10">
    <property type="entry name" value="Winged helix-like DNA-binding domain superfamily/Winged helix DNA-binding domain"/>
    <property type="match status" value="1"/>
</dbReference>
<dbReference type="SUPFAM" id="SSF53067">
    <property type="entry name" value="Actin-like ATPase domain"/>
    <property type="match status" value="1"/>
</dbReference>
<dbReference type="EMBL" id="JGZC01000010">
    <property type="protein sequence ID" value="KFI68888.1"/>
    <property type="molecule type" value="Genomic_DNA"/>
</dbReference>
<comment type="caution">
    <text evidence="3">The sequence shown here is derived from an EMBL/GenBank/DDBJ whole genome shotgun (WGS) entry which is preliminary data.</text>
</comment>
<dbReference type="Pfam" id="PF00480">
    <property type="entry name" value="ROK"/>
    <property type="match status" value="1"/>
</dbReference>
<protein>
    <submittedName>
        <fullName evidence="3">NagC/XylR-type transcriptional regulator</fullName>
    </submittedName>
</protein>
<feature type="region of interest" description="Disordered" evidence="2">
    <location>
        <begin position="66"/>
        <end position="91"/>
    </location>
</feature>
<evidence type="ECO:0000256" key="2">
    <source>
        <dbReference type="SAM" id="MobiDB-lite"/>
    </source>
</evidence>
<dbReference type="PANTHER" id="PTHR18964">
    <property type="entry name" value="ROK (REPRESSOR, ORF, KINASE) FAMILY"/>
    <property type="match status" value="1"/>
</dbReference>
<dbReference type="AlphaFoldDB" id="A0A087BCY8"/>
<proteinExistence type="inferred from homology"/>
<dbReference type="InterPro" id="IPR000600">
    <property type="entry name" value="ROK"/>
</dbReference>
<dbReference type="STRING" id="78345.BMERY_0367"/>
<dbReference type="InterPro" id="IPR036390">
    <property type="entry name" value="WH_DNA-bd_sf"/>
</dbReference>
<evidence type="ECO:0000256" key="1">
    <source>
        <dbReference type="ARBA" id="ARBA00006479"/>
    </source>
</evidence>
<evidence type="ECO:0000313" key="3">
    <source>
        <dbReference type="EMBL" id="KFI68888.1"/>
    </source>
</evidence>
<dbReference type="PANTHER" id="PTHR18964:SF149">
    <property type="entry name" value="BIFUNCTIONAL UDP-N-ACETYLGLUCOSAMINE 2-EPIMERASE_N-ACETYLMANNOSAMINE KINASE"/>
    <property type="match status" value="1"/>
</dbReference>
<dbReference type="SUPFAM" id="SSF46785">
    <property type="entry name" value="Winged helix' DNA-binding domain"/>
    <property type="match status" value="1"/>
</dbReference>
<evidence type="ECO:0000313" key="4">
    <source>
        <dbReference type="Proteomes" id="UP000029060"/>
    </source>
</evidence>
<dbReference type="eggNOG" id="COG1940">
    <property type="taxonomic scope" value="Bacteria"/>
</dbReference>
<organism evidence="3 4">
    <name type="scientific">Bifidobacterium merycicum</name>
    <dbReference type="NCBI Taxonomy" id="78345"/>
    <lineage>
        <taxon>Bacteria</taxon>
        <taxon>Bacillati</taxon>
        <taxon>Actinomycetota</taxon>
        <taxon>Actinomycetes</taxon>
        <taxon>Bifidobacteriales</taxon>
        <taxon>Bifidobacteriaceae</taxon>
        <taxon>Bifidobacterium</taxon>
    </lineage>
</organism>